<dbReference type="InterPro" id="IPR006480">
    <property type="entry name" value="Phage_holin_4_1"/>
</dbReference>
<gene>
    <name evidence="7" type="ORF">HB912_11265</name>
</gene>
<reference evidence="7 8" key="1">
    <citation type="submission" date="2020-03" db="EMBL/GenBank/DDBJ databases">
        <title>Soil Listeria distribution.</title>
        <authorList>
            <person name="Liao J."/>
            <person name="Wiedmann M."/>
        </authorList>
    </citation>
    <scope>NUCLEOTIDE SEQUENCE [LARGE SCALE GENOMIC DNA]</scope>
    <source>
        <strain evidence="7 8">FSL L7-1507</strain>
    </source>
</reference>
<dbReference type="AlphaFoldDB" id="A0A841ZSU1"/>
<evidence type="ECO:0000256" key="5">
    <source>
        <dbReference type="ARBA" id="ARBA00023600"/>
    </source>
</evidence>
<name>A0A841ZSU1_9LIST</name>
<evidence type="ECO:0000256" key="4">
    <source>
        <dbReference type="ARBA" id="ARBA00023136"/>
    </source>
</evidence>
<feature type="transmembrane region" description="Helical" evidence="6">
    <location>
        <begin position="14"/>
        <end position="35"/>
    </location>
</feature>
<dbReference type="Pfam" id="PF05105">
    <property type="entry name" value="Phage_holin_4_1"/>
    <property type="match status" value="1"/>
</dbReference>
<dbReference type="NCBIfam" id="TIGR01593">
    <property type="entry name" value="holin_tox_secr"/>
    <property type="match status" value="1"/>
</dbReference>
<proteinExistence type="inferred from homology"/>
<comment type="subcellular location">
    <subcellularLocation>
        <location evidence="1">Membrane</location>
        <topology evidence="1">Multi-pass membrane protein</topology>
    </subcellularLocation>
</comment>
<sequence length="124" mass="14481">MDQYLQYIFGENNIIFQVLLYFLGVNYLLQLFLAIYRKKISYQFAFYAFLKKLAIFLVIAVAHQTDRVIGDENMVRDGAAFFYLANELLTMIETLMQLGIKIPKVLKNLVEVFKTNAGENHEKK</sequence>
<evidence type="ECO:0000313" key="7">
    <source>
        <dbReference type="EMBL" id="MBC1522225.1"/>
    </source>
</evidence>
<dbReference type="EMBL" id="JAARRM010000005">
    <property type="protein sequence ID" value="MBC1522225.1"/>
    <property type="molecule type" value="Genomic_DNA"/>
</dbReference>
<feature type="transmembrane region" description="Helical" evidence="6">
    <location>
        <begin position="81"/>
        <end position="100"/>
    </location>
</feature>
<feature type="transmembrane region" description="Helical" evidence="6">
    <location>
        <begin position="44"/>
        <end position="61"/>
    </location>
</feature>
<protein>
    <submittedName>
        <fullName evidence="7">Phage holin family protein</fullName>
    </submittedName>
</protein>
<comment type="caution">
    <text evidence="7">The sequence shown here is derived from an EMBL/GenBank/DDBJ whole genome shotgun (WGS) entry which is preliminary data.</text>
</comment>
<organism evidence="7 8">
    <name type="scientific">Listeria aquatica</name>
    <dbReference type="NCBI Taxonomy" id="1494960"/>
    <lineage>
        <taxon>Bacteria</taxon>
        <taxon>Bacillati</taxon>
        <taxon>Bacillota</taxon>
        <taxon>Bacilli</taxon>
        <taxon>Bacillales</taxon>
        <taxon>Listeriaceae</taxon>
        <taxon>Listeria</taxon>
    </lineage>
</organism>
<evidence type="ECO:0000256" key="2">
    <source>
        <dbReference type="ARBA" id="ARBA00022692"/>
    </source>
</evidence>
<dbReference type="RefSeq" id="WP_185374631.1">
    <property type="nucleotide sequence ID" value="NZ_JAARRM010000005.1"/>
</dbReference>
<keyword evidence="3 6" id="KW-1133">Transmembrane helix</keyword>
<evidence type="ECO:0000313" key="8">
    <source>
        <dbReference type="Proteomes" id="UP000559885"/>
    </source>
</evidence>
<keyword evidence="2 6" id="KW-0812">Transmembrane</keyword>
<accession>A0A841ZSU1</accession>
<dbReference type="Proteomes" id="UP000559885">
    <property type="component" value="Unassembled WGS sequence"/>
</dbReference>
<evidence type="ECO:0000256" key="6">
    <source>
        <dbReference type="SAM" id="Phobius"/>
    </source>
</evidence>
<evidence type="ECO:0000256" key="3">
    <source>
        <dbReference type="ARBA" id="ARBA00022989"/>
    </source>
</evidence>
<dbReference type="GO" id="GO:0016020">
    <property type="term" value="C:membrane"/>
    <property type="evidence" value="ECO:0007669"/>
    <property type="project" value="UniProtKB-SubCell"/>
</dbReference>
<comment type="similarity">
    <text evidence="5">Belongs to the bacteriophage holin family. Cp-1 holin subfamily.</text>
</comment>
<evidence type="ECO:0000256" key="1">
    <source>
        <dbReference type="ARBA" id="ARBA00004141"/>
    </source>
</evidence>
<keyword evidence="4 6" id="KW-0472">Membrane</keyword>